<dbReference type="HOGENOM" id="CLU_3097280_0_0_9"/>
<sequence length="51" mass="6108">MGIYLAFKDCPKDRDEFDNFIENKALERINKEEIQEKLKEIKLAYNMGLLE</sequence>
<name>A0A0S6U2C8_CLOBO</name>
<dbReference type="AlphaFoldDB" id="A0A0S6U2C8"/>
<reference evidence="1" key="1">
    <citation type="submission" date="2013-10" db="EMBL/GenBank/DDBJ databases">
        <title>Draft genome sequence of Clostridium botulinum type B strain Osaka05.</title>
        <authorList>
            <person name="Sakaguchi Y."/>
            <person name="Hosomi K."/>
            <person name="Uchiyama J."/>
            <person name="Ogura Y."/>
            <person name="Sakaguchi M."/>
            <person name="Kohda T."/>
            <person name="Mukamoto M."/>
            <person name="Misawa N."/>
            <person name="Matsuzaki S."/>
            <person name="Hayashi T."/>
            <person name="Kozaki S."/>
        </authorList>
    </citation>
    <scope>NUCLEOTIDE SEQUENCE</scope>
    <source>
        <strain evidence="1">Osaka05</strain>
    </source>
</reference>
<dbReference type="RefSeq" id="WP_154219174.1">
    <property type="nucleotide sequence ID" value="NZ_DF384213.1"/>
</dbReference>
<dbReference type="Proteomes" id="UP000054164">
    <property type="component" value="Unassembled WGS sequence"/>
</dbReference>
<proteinExistence type="predicted"/>
<dbReference type="EMBL" id="DF384213">
    <property type="protein sequence ID" value="GAE00968.1"/>
    <property type="molecule type" value="Genomic_DNA"/>
</dbReference>
<protein>
    <submittedName>
        <fullName evidence="1">Uncharacterized protein</fullName>
    </submittedName>
</protein>
<evidence type="ECO:0000313" key="1">
    <source>
        <dbReference type="EMBL" id="GAE00968.1"/>
    </source>
</evidence>
<accession>A0A0S6U2C8</accession>
<gene>
    <name evidence="1" type="ORF">CBO05C_0658</name>
</gene>
<organism evidence="1">
    <name type="scientific">Clostridium botulinum B str. Osaka05</name>
    <dbReference type="NCBI Taxonomy" id="1407017"/>
    <lineage>
        <taxon>Bacteria</taxon>
        <taxon>Bacillati</taxon>
        <taxon>Bacillota</taxon>
        <taxon>Clostridia</taxon>
        <taxon>Eubacteriales</taxon>
        <taxon>Clostridiaceae</taxon>
        <taxon>Clostridium</taxon>
    </lineage>
</organism>